<dbReference type="InterPro" id="IPR016181">
    <property type="entry name" value="Acyl_CoA_acyltransferase"/>
</dbReference>
<keyword evidence="3" id="KW-1185">Reference proteome</keyword>
<dbReference type="PROSITE" id="PS51186">
    <property type="entry name" value="GNAT"/>
    <property type="match status" value="1"/>
</dbReference>
<dbReference type="Proteomes" id="UP001212602">
    <property type="component" value="Unassembled WGS sequence"/>
</dbReference>
<dbReference type="Gene3D" id="3.40.630.90">
    <property type="match status" value="1"/>
</dbReference>
<dbReference type="InterPro" id="IPR000182">
    <property type="entry name" value="GNAT_dom"/>
</dbReference>
<dbReference type="RefSeq" id="WP_271429066.1">
    <property type="nucleotide sequence ID" value="NZ_JAQIPB010000007.1"/>
</dbReference>
<feature type="domain" description="N-acetyltransferase" evidence="1">
    <location>
        <begin position="11"/>
        <end position="143"/>
    </location>
</feature>
<gene>
    <name evidence="2" type="ORF">PGB34_15805</name>
</gene>
<protein>
    <submittedName>
        <fullName evidence="2">GNAT family N-acetyltransferase</fullName>
        <ecNumber evidence="2">2.3.1.-</ecNumber>
    </submittedName>
</protein>
<evidence type="ECO:0000259" key="1">
    <source>
        <dbReference type="PROSITE" id="PS51186"/>
    </source>
</evidence>
<name>A0AAE3T073_9BURK</name>
<dbReference type="EC" id="2.3.1.-" evidence="2"/>
<organism evidence="2 3">
    <name type="scientific">Xenophilus arseniciresistens</name>
    <dbReference type="NCBI Taxonomy" id="1283306"/>
    <lineage>
        <taxon>Bacteria</taxon>
        <taxon>Pseudomonadati</taxon>
        <taxon>Pseudomonadota</taxon>
        <taxon>Betaproteobacteria</taxon>
        <taxon>Burkholderiales</taxon>
        <taxon>Comamonadaceae</taxon>
        <taxon>Xenophilus</taxon>
    </lineage>
</organism>
<evidence type="ECO:0000313" key="2">
    <source>
        <dbReference type="EMBL" id="MDA7417829.1"/>
    </source>
</evidence>
<keyword evidence="2" id="KW-0808">Transferase</keyword>
<dbReference type="AlphaFoldDB" id="A0AAE3T073"/>
<dbReference type="CDD" id="cd04301">
    <property type="entry name" value="NAT_SF"/>
    <property type="match status" value="1"/>
</dbReference>
<dbReference type="InterPro" id="IPR041496">
    <property type="entry name" value="YitH/HolE_GNAT"/>
</dbReference>
<keyword evidence="2" id="KW-0012">Acyltransferase</keyword>
<comment type="caution">
    <text evidence="2">The sequence shown here is derived from an EMBL/GenBank/DDBJ whole genome shotgun (WGS) entry which is preliminary data.</text>
</comment>
<sequence>MASTEPAARAEALAALDAATLAMLGELVLQSQWNQTDEDWALFAREGRIHVVRDAAQQRIVASGAVLPMGAHDAWISMILVDPASRGRGLGRTVFEACLQDLERQGRSAWLDATPAGEALYVQYGFEPLWRLARWQREPRPATGAPLPQGRASSDALEALAALDAQALGQPRPAVLQDLALREGSQLLRDAQGFAIVRRGRVAHHIGPLIASDDAAALRLLEQACGALDGQLFIDVPDARAALRERLAQAGFSQQRPFARMRRGGGPVRGHSSFIHAVAGPEYG</sequence>
<accession>A0AAE3T073</accession>
<dbReference type="EMBL" id="JAQIPB010000007">
    <property type="protein sequence ID" value="MDA7417829.1"/>
    <property type="molecule type" value="Genomic_DNA"/>
</dbReference>
<dbReference type="Gene3D" id="3.40.630.30">
    <property type="match status" value="1"/>
</dbReference>
<dbReference type="GO" id="GO:0016747">
    <property type="term" value="F:acyltransferase activity, transferring groups other than amino-acyl groups"/>
    <property type="evidence" value="ECO:0007669"/>
    <property type="project" value="InterPro"/>
</dbReference>
<proteinExistence type="predicted"/>
<evidence type="ECO:0000313" key="3">
    <source>
        <dbReference type="Proteomes" id="UP001212602"/>
    </source>
</evidence>
<dbReference type="Pfam" id="PF18014">
    <property type="entry name" value="Acetyltransf_18"/>
    <property type="match status" value="1"/>
</dbReference>
<dbReference type="InterPro" id="IPR052729">
    <property type="entry name" value="Acyl/Acetyltrans_Enzymes"/>
</dbReference>
<dbReference type="PANTHER" id="PTHR47237">
    <property type="entry name" value="SLL0310 PROTEIN"/>
    <property type="match status" value="1"/>
</dbReference>
<dbReference type="PANTHER" id="PTHR47237:SF2">
    <property type="entry name" value="BLL4206 PROTEIN"/>
    <property type="match status" value="1"/>
</dbReference>
<reference evidence="2" key="1">
    <citation type="submission" date="2023-01" db="EMBL/GenBank/DDBJ databases">
        <title>Xenophilus mangrovi sp. nov., isolated from soil of Mangrove nature reserve.</title>
        <authorList>
            <person name="Xu S."/>
            <person name="Liu Z."/>
            <person name="Xu Y."/>
        </authorList>
    </citation>
    <scope>NUCLEOTIDE SEQUENCE</scope>
    <source>
        <strain evidence="2">YW8</strain>
    </source>
</reference>
<dbReference type="SUPFAM" id="SSF55729">
    <property type="entry name" value="Acyl-CoA N-acyltransferases (Nat)"/>
    <property type="match status" value="1"/>
</dbReference>
<dbReference type="Pfam" id="PF13508">
    <property type="entry name" value="Acetyltransf_7"/>
    <property type="match status" value="1"/>
</dbReference>